<comment type="caution">
    <text evidence="1">The sequence shown here is derived from an EMBL/GenBank/DDBJ whole genome shotgun (WGS) entry which is preliminary data.</text>
</comment>
<accession>A0A9Q0H9X3</accession>
<dbReference type="Proteomes" id="UP001141806">
    <property type="component" value="Unassembled WGS sequence"/>
</dbReference>
<keyword evidence="2" id="KW-1185">Reference proteome</keyword>
<dbReference type="PANTHER" id="PTHR47722">
    <property type="entry name" value="EXPRESSED PROTEIN"/>
    <property type="match status" value="1"/>
</dbReference>
<dbReference type="AlphaFoldDB" id="A0A9Q0H9X3"/>
<gene>
    <name evidence="1" type="ORF">NE237_021844</name>
</gene>
<name>A0A9Q0H9X3_9MAGN</name>
<dbReference type="PANTHER" id="PTHR47722:SF1">
    <property type="entry name" value="F-BOX DOMAIN CONTAINING PROTEIN, EXPRESSED"/>
    <property type="match status" value="1"/>
</dbReference>
<evidence type="ECO:0000313" key="2">
    <source>
        <dbReference type="Proteomes" id="UP001141806"/>
    </source>
</evidence>
<dbReference type="InterPro" id="IPR044207">
    <property type="entry name" value="At5g39250-like"/>
</dbReference>
<organism evidence="1 2">
    <name type="scientific">Protea cynaroides</name>
    <dbReference type="NCBI Taxonomy" id="273540"/>
    <lineage>
        <taxon>Eukaryota</taxon>
        <taxon>Viridiplantae</taxon>
        <taxon>Streptophyta</taxon>
        <taxon>Embryophyta</taxon>
        <taxon>Tracheophyta</taxon>
        <taxon>Spermatophyta</taxon>
        <taxon>Magnoliopsida</taxon>
        <taxon>Proteales</taxon>
        <taxon>Proteaceae</taxon>
        <taxon>Protea</taxon>
    </lineage>
</organism>
<evidence type="ECO:0000313" key="1">
    <source>
        <dbReference type="EMBL" id="KAJ4961934.1"/>
    </source>
</evidence>
<reference evidence="1" key="1">
    <citation type="journal article" date="2023" name="Plant J.">
        <title>The genome of the king protea, Protea cynaroides.</title>
        <authorList>
            <person name="Chang J."/>
            <person name="Duong T.A."/>
            <person name="Schoeman C."/>
            <person name="Ma X."/>
            <person name="Roodt D."/>
            <person name="Barker N."/>
            <person name="Li Z."/>
            <person name="Van de Peer Y."/>
            <person name="Mizrachi E."/>
        </authorList>
    </citation>
    <scope>NUCLEOTIDE SEQUENCE</scope>
    <source>
        <tissue evidence="1">Young leaves</tissue>
    </source>
</reference>
<dbReference type="EMBL" id="JAMYWD010000009">
    <property type="protein sequence ID" value="KAJ4961934.1"/>
    <property type="molecule type" value="Genomic_DNA"/>
</dbReference>
<proteinExistence type="predicted"/>
<dbReference type="OrthoDB" id="1905685at2759"/>
<sequence>MAPTLFHACWFANSGGISEKKIIFGNACVKHWPSICKSSTTALPQSYRELSQMFSKRCHLKLHSCPKLSFDDLDFYIDIWDEEKIVFSEVISGSFLQGGTKDLPPRVCERHKTYLNSSRYKMIIPVDPKFCVFSETVSVSILICRRDTNKLACIFQKSKLILLYEGCPSNNLDFASPIAEIAGFLPWVYFLFIVDEDDGPVVNVFGIGLHFGSDTDSEYGVLSLLQMIDWG</sequence>
<protein>
    <submittedName>
        <fullName evidence="1">Uncharacterized protein</fullName>
    </submittedName>
</protein>